<dbReference type="EMBL" id="BAABWU010000020">
    <property type="protein sequence ID" value="GAA6198305.1"/>
    <property type="molecule type" value="Genomic_DNA"/>
</dbReference>
<keyword evidence="4" id="KW-0410">Iron transport</keyword>
<evidence type="ECO:0000256" key="9">
    <source>
        <dbReference type="ARBA" id="ARBA00023136"/>
    </source>
</evidence>
<dbReference type="PANTHER" id="PTHR42771:SF7">
    <property type="entry name" value="ABC-TYPE COBALAMIN_FE3+-SIDEROPHORES TRANSPORT SYSTEM, ATPASE COMPONENT"/>
    <property type="match status" value="1"/>
</dbReference>
<evidence type="ECO:0000313" key="11">
    <source>
        <dbReference type="EMBL" id="GAA6198305.1"/>
    </source>
</evidence>
<evidence type="ECO:0000313" key="12">
    <source>
        <dbReference type="Proteomes" id="UP001441944"/>
    </source>
</evidence>
<evidence type="ECO:0000256" key="7">
    <source>
        <dbReference type="ARBA" id="ARBA00023004"/>
    </source>
</evidence>
<dbReference type="Pfam" id="PF00005">
    <property type="entry name" value="ABC_tran"/>
    <property type="match status" value="1"/>
</dbReference>
<feature type="domain" description="ABC transporter" evidence="10">
    <location>
        <begin position="4"/>
        <end position="239"/>
    </location>
</feature>
<dbReference type="InterPro" id="IPR027417">
    <property type="entry name" value="P-loop_NTPase"/>
</dbReference>
<dbReference type="InterPro" id="IPR003439">
    <property type="entry name" value="ABC_transporter-like_ATP-bd"/>
</dbReference>
<dbReference type="PANTHER" id="PTHR42771">
    <property type="entry name" value="IRON(3+)-HYDROXAMATE IMPORT ATP-BINDING PROTEIN FHUC"/>
    <property type="match status" value="1"/>
</dbReference>
<keyword evidence="3" id="KW-1003">Cell membrane</keyword>
<dbReference type="PROSITE" id="PS50893">
    <property type="entry name" value="ABC_TRANSPORTER_2"/>
    <property type="match status" value="1"/>
</dbReference>
<dbReference type="GO" id="GO:0005524">
    <property type="term" value="F:ATP binding"/>
    <property type="evidence" value="ECO:0007669"/>
    <property type="project" value="UniProtKB-KW"/>
</dbReference>
<dbReference type="InterPro" id="IPR017871">
    <property type="entry name" value="ABC_transporter-like_CS"/>
</dbReference>
<evidence type="ECO:0000256" key="4">
    <source>
        <dbReference type="ARBA" id="ARBA00022496"/>
    </source>
</evidence>
<evidence type="ECO:0000256" key="1">
    <source>
        <dbReference type="ARBA" id="ARBA00004202"/>
    </source>
</evidence>
<dbReference type="Proteomes" id="UP001441944">
    <property type="component" value="Unassembled WGS sequence"/>
</dbReference>
<dbReference type="SUPFAM" id="SSF52540">
    <property type="entry name" value="P-loop containing nucleoside triphosphate hydrolases"/>
    <property type="match status" value="1"/>
</dbReference>
<dbReference type="InterPro" id="IPR051535">
    <property type="entry name" value="Siderophore_ABC-ATPase"/>
</dbReference>
<dbReference type="InterPro" id="IPR003593">
    <property type="entry name" value="AAA+_ATPase"/>
</dbReference>
<keyword evidence="6 11" id="KW-0067">ATP-binding</keyword>
<keyword evidence="8" id="KW-0406">Ion transport</keyword>
<sequence>MTKLSGENLSFSYGARPVLKGLEFDPLPSGKLTALIGPNAAGKSTLFRLISGLAKPAAGHVILNDTNLASLGTRERLKRICFMPQYFAANAALTVFDVVMMAHKQLRGWRVSGADMAAVAQALEEAGIGHLSQAYVSDLSGGQSQMVSVAQALIRHSDVYLFDEPTSALDLRHQLEVLTRIRATMMARDSIGVVALHDLNLAARFADHLILLGQGRILAQGSAETVLRSPAISETYKVEVETSTGPRQDLTVHAYAS</sequence>
<reference evidence="11 12" key="1">
    <citation type="submission" date="2024-04" db="EMBL/GenBank/DDBJ databases">
        <title>Draft genome sequence of Pseudophaeobacter arcticus NBRC 116598.</title>
        <authorList>
            <person name="Miyakawa T."/>
            <person name="Kusuya Y."/>
            <person name="Miura T."/>
        </authorList>
    </citation>
    <scope>NUCLEOTIDE SEQUENCE [LARGE SCALE GENOMIC DNA]</scope>
    <source>
        <strain evidence="11 12">SU-CL00105</strain>
    </source>
</reference>
<name>A0ABQ0AR01_9RHOB</name>
<keyword evidence="2" id="KW-0813">Transport</keyword>
<dbReference type="PROSITE" id="PS00211">
    <property type="entry name" value="ABC_TRANSPORTER_1"/>
    <property type="match status" value="1"/>
</dbReference>
<evidence type="ECO:0000256" key="5">
    <source>
        <dbReference type="ARBA" id="ARBA00022741"/>
    </source>
</evidence>
<gene>
    <name evidence="11" type="ORF">NBRC116598_37500</name>
</gene>
<comment type="caution">
    <text evidence="11">The sequence shown here is derived from an EMBL/GenBank/DDBJ whole genome shotgun (WGS) entry which is preliminary data.</text>
</comment>
<keyword evidence="12" id="KW-1185">Reference proteome</keyword>
<dbReference type="Gene3D" id="3.40.50.300">
    <property type="entry name" value="P-loop containing nucleotide triphosphate hydrolases"/>
    <property type="match status" value="1"/>
</dbReference>
<evidence type="ECO:0000256" key="6">
    <source>
        <dbReference type="ARBA" id="ARBA00022840"/>
    </source>
</evidence>
<comment type="subcellular location">
    <subcellularLocation>
        <location evidence="1">Cell membrane</location>
        <topology evidence="1">Peripheral membrane protein</topology>
    </subcellularLocation>
</comment>
<keyword evidence="7" id="KW-0408">Iron</keyword>
<organism evidence="11 12">
    <name type="scientific">Pseudophaeobacter arcticus</name>
    <dbReference type="NCBI Taxonomy" id="385492"/>
    <lineage>
        <taxon>Bacteria</taxon>
        <taxon>Pseudomonadati</taxon>
        <taxon>Pseudomonadota</taxon>
        <taxon>Alphaproteobacteria</taxon>
        <taxon>Rhodobacterales</taxon>
        <taxon>Paracoccaceae</taxon>
        <taxon>Pseudophaeobacter</taxon>
    </lineage>
</organism>
<protein>
    <submittedName>
        <fullName evidence="11">ABC transporter ATP-binding protein</fullName>
    </submittedName>
</protein>
<dbReference type="SMART" id="SM00382">
    <property type="entry name" value="AAA"/>
    <property type="match status" value="1"/>
</dbReference>
<dbReference type="CDD" id="cd03214">
    <property type="entry name" value="ABC_Iron-Siderophores_B12_Hemin"/>
    <property type="match status" value="1"/>
</dbReference>
<evidence type="ECO:0000259" key="10">
    <source>
        <dbReference type="PROSITE" id="PS50893"/>
    </source>
</evidence>
<accession>A0ABQ0AR01</accession>
<keyword evidence="9" id="KW-0472">Membrane</keyword>
<evidence type="ECO:0000256" key="3">
    <source>
        <dbReference type="ARBA" id="ARBA00022475"/>
    </source>
</evidence>
<evidence type="ECO:0000256" key="8">
    <source>
        <dbReference type="ARBA" id="ARBA00023065"/>
    </source>
</evidence>
<keyword evidence="5" id="KW-0547">Nucleotide-binding</keyword>
<evidence type="ECO:0000256" key="2">
    <source>
        <dbReference type="ARBA" id="ARBA00022448"/>
    </source>
</evidence>
<dbReference type="RefSeq" id="WP_353402126.1">
    <property type="nucleotide sequence ID" value="NZ_BAABWU010000020.1"/>
</dbReference>
<proteinExistence type="predicted"/>